<comment type="caution">
    <text evidence="6">The sequence shown here is derived from an EMBL/GenBank/DDBJ whole genome shotgun (WGS) entry which is preliminary data.</text>
</comment>
<dbReference type="InterPro" id="IPR029063">
    <property type="entry name" value="SAM-dependent_MTases_sf"/>
</dbReference>
<dbReference type="PANTHER" id="PTHR43464:SF19">
    <property type="entry name" value="UBIQUINONE BIOSYNTHESIS O-METHYLTRANSFERASE, MITOCHONDRIAL"/>
    <property type="match status" value="1"/>
</dbReference>
<reference evidence="6 7" key="1">
    <citation type="submission" date="2012-09" db="EMBL/GenBank/DDBJ databases">
        <title>Genome Sequence of alkane-degrading Bacterium Alcanivorax sp. 521-1.</title>
        <authorList>
            <person name="Lai Q."/>
            <person name="Shao Z."/>
        </authorList>
    </citation>
    <scope>NUCLEOTIDE SEQUENCE [LARGE SCALE GENOMIC DNA]</scope>
    <source>
        <strain evidence="6 7">521-1</strain>
    </source>
</reference>
<feature type="compositionally biased region" description="Basic and acidic residues" evidence="4">
    <location>
        <begin position="1"/>
        <end position="18"/>
    </location>
</feature>
<protein>
    <recommendedName>
        <fullName evidence="5">Methyltransferase domain-containing protein</fullName>
    </recommendedName>
</protein>
<dbReference type="Pfam" id="PF13649">
    <property type="entry name" value="Methyltransf_25"/>
    <property type="match status" value="1"/>
</dbReference>
<evidence type="ECO:0000256" key="1">
    <source>
        <dbReference type="ARBA" id="ARBA00022603"/>
    </source>
</evidence>
<evidence type="ECO:0000256" key="2">
    <source>
        <dbReference type="ARBA" id="ARBA00022679"/>
    </source>
</evidence>
<accession>A0ABS0ASA3</accession>
<proteinExistence type="predicted"/>
<dbReference type="PANTHER" id="PTHR43464">
    <property type="entry name" value="METHYLTRANSFERASE"/>
    <property type="match status" value="1"/>
</dbReference>
<feature type="domain" description="Methyltransferase" evidence="5">
    <location>
        <begin position="51"/>
        <end position="139"/>
    </location>
</feature>
<evidence type="ECO:0000256" key="4">
    <source>
        <dbReference type="SAM" id="MobiDB-lite"/>
    </source>
</evidence>
<dbReference type="Gene3D" id="3.40.50.150">
    <property type="entry name" value="Vaccinia Virus protein VP39"/>
    <property type="match status" value="1"/>
</dbReference>
<organism evidence="6 7">
    <name type="scientific">Alloalcanivorax profundimaris</name>
    <dbReference type="NCBI Taxonomy" id="2735259"/>
    <lineage>
        <taxon>Bacteria</taxon>
        <taxon>Pseudomonadati</taxon>
        <taxon>Pseudomonadota</taxon>
        <taxon>Gammaproteobacteria</taxon>
        <taxon>Oceanospirillales</taxon>
        <taxon>Alcanivoracaceae</taxon>
        <taxon>Alloalcanivorax</taxon>
    </lineage>
</organism>
<dbReference type="CDD" id="cd02440">
    <property type="entry name" value="AdoMet_MTases"/>
    <property type="match status" value="1"/>
</dbReference>
<keyword evidence="2" id="KW-0808">Transferase</keyword>
<dbReference type="EMBL" id="ARXX01000034">
    <property type="protein sequence ID" value="MBF5057014.1"/>
    <property type="molecule type" value="Genomic_DNA"/>
</dbReference>
<feature type="region of interest" description="Disordered" evidence="4">
    <location>
        <begin position="1"/>
        <end position="27"/>
    </location>
</feature>
<dbReference type="InterPro" id="IPR041698">
    <property type="entry name" value="Methyltransf_25"/>
</dbReference>
<gene>
    <name evidence="6" type="ORF">Y5W_02308</name>
</gene>
<evidence type="ECO:0000313" key="7">
    <source>
        <dbReference type="Proteomes" id="UP000662703"/>
    </source>
</evidence>
<sequence>MSEHILPDRRRVKAEPDAVQHYTQRKPAKHRAEMALVARAFPALPPGSRALDAPCGAGRLSQWLATRGLRVSALDLGVAAVAHTRALLGADDAEVLEGDVFHLPWEDRAFQAVVCFRLLHHFEDRARRRALVREMARVCDGYLLVSYLSPWSFTGLKRRLRAALGGRRHRQNHTPLSELVADLKAEGFQLDRDLAQRRFFHSLHLARFVRKSR</sequence>
<keyword evidence="1" id="KW-0489">Methyltransferase</keyword>
<keyword evidence="3" id="KW-0949">S-adenosyl-L-methionine</keyword>
<evidence type="ECO:0000259" key="5">
    <source>
        <dbReference type="Pfam" id="PF13649"/>
    </source>
</evidence>
<evidence type="ECO:0000313" key="6">
    <source>
        <dbReference type="EMBL" id="MBF5057014.1"/>
    </source>
</evidence>
<dbReference type="SUPFAM" id="SSF53335">
    <property type="entry name" value="S-adenosyl-L-methionine-dependent methyltransferases"/>
    <property type="match status" value="1"/>
</dbReference>
<evidence type="ECO:0000256" key="3">
    <source>
        <dbReference type="ARBA" id="ARBA00022691"/>
    </source>
</evidence>
<name>A0ABS0ASA3_9GAMM</name>
<dbReference type="Proteomes" id="UP000662703">
    <property type="component" value="Unassembled WGS sequence"/>
</dbReference>
<dbReference type="RefSeq" id="WP_194865357.1">
    <property type="nucleotide sequence ID" value="NZ_ARXX01000034.1"/>
</dbReference>
<keyword evidence="7" id="KW-1185">Reference proteome</keyword>